<organism evidence="2 3">
    <name type="scientific">Escallonia rubra</name>
    <dbReference type="NCBI Taxonomy" id="112253"/>
    <lineage>
        <taxon>Eukaryota</taxon>
        <taxon>Viridiplantae</taxon>
        <taxon>Streptophyta</taxon>
        <taxon>Embryophyta</taxon>
        <taxon>Tracheophyta</taxon>
        <taxon>Spermatophyta</taxon>
        <taxon>Magnoliopsida</taxon>
        <taxon>eudicotyledons</taxon>
        <taxon>Gunneridae</taxon>
        <taxon>Pentapetalae</taxon>
        <taxon>asterids</taxon>
        <taxon>campanulids</taxon>
        <taxon>Escalloniales</taxon>
        <taxon>Escalloniaceae</taxon>
        <taxon>Escallonia</taxon>
    </lineage>
</organism>
<dbReference type="PROSITE" id="PS00108">
    <property type="entry name" value="PROTEIN_KINASE_ST"/>
    <property type="match status" value="1"/>
</dbReference>
<dbReference type="EMBL" id="JAVXUO010002062">
    <property type="protein sequence ID" value="KAK2976555.1"/>
    <property type="molecule type" value="Genomic_DNA"/>
</dbReference>
<dbReference type="PANTHER" id="PTHR47987">
    <property type="entry name" value="OS08G0249100 PROTEIN"/>
    <property type="match status" value="1"/>
</dbReference>
<dbReference type="Proteomes" id="UP001187471">
    <property type="component" value="Unassembled WGS sequence"/>
</dbReference>
<dbReference type="InterPro" id="IPR046958">
    <property type="entry name" value="RBK1/2/STUNTED"/>
</dbReference>
<dbReference type="InterPro" id="IPR011009">
    <property type="entry name" value="Kinase-like_dom_sf"/>
</dbReference>
<feature type="domain" description="Protein kinase" evidence="1">
    <location>
        <begin position="1"/>
        <end position="123"/>
    </location>
</feature>
<dbReference type="GO" id="GO:0004672">
    <property type="term" value="F:protein kinase activity"/>
    <property type="evidence" value="ECO:0007669"/>
    <property type="project" value="InterPro"/>
</dbReference>
<gene>
    <name evidence="2" type="ORF">RJ640_023793</name>
</gene>
<dbReference type="GO" id="GO:0005524">
    <property type="term" value="F:ATP binding"/>
    <property type="evidence" value="ECO:0007669"/>
    <property type="project" value="InterPro"/>
</dbReference>
<dbReference type="InterPro" id="IPR000719">
    <property type="entry name" value="Prot_kinase_dom"/>
</dbReference>
<evidence type="ECO:0000259" key="1">
    <source>
        <dbReference type="PROSITE" id="PS50011"/>
    </source>
</evidence>
<dbReference type="InterPro" id="IPR001245">
    <property type="entry name" value="Ser-Thr/Tyr_kinase_cat_dom"/>
</dbReference>
<dbReference type="PROSITE" id="PS50011">
    <property type="entry name" value="PROTEIN_KINASE_DOM"/>
    <property type="match status" value="1"/>
</dbReference>
<evidence type="ECO:0000313" key="3">
    <source>
        <dbReference type="Proteomes" id="UP001187471"/>
    </source>
</evidence>
<reference evidence="2" key="1">
    <citation type="submission" date="2022-12" db="EMBL/GenBank/DDBJ databases">
        <title>Draft genome assemblies for two species of Escallonia (Escalloniales).</title>
        <authorList>
            <person name="Chanderbali A."/>
            <person name="Dervinis C."/>
            <person name="Anghel I."/>
            <person name="Soltis D."/>
            <person name="Soltis P."/>
            <person name="Zapata F."/>
        </authorList>
    </citation>
    <scope>NUCLEOTIDE SEQUENCE</scope>
    <source>
        <strain evidence="2">UCBG92.1500</strain>
        <tissue evidence="2">Leaf</tissue>
    </source>
</reference>
<dbReference type="InterPro" id="IPR008271">
    <property type="entry name" value="Ser/Thr_kinase_AS"/>
</dbReference>
<comment type="caution">
    <text evidence="2">The sequence shown here is derived from an EMBL/GenBank/DDBJ whole genome shotgun (WGS) entry which is preliminary data.</text>
</comment>
<dbReference type="Gene3D" id="1.10.510.10">
    <property type="entry name" value="Transferase(Phosphotransferase) domain 1"/>
    <property type="match status" value="1"/>
</dbReference>
<protein>
    <recommendedName>
        <fullName evidence="1">Protein kinase domain-containing protein</fullName>
    </recommendedName>
</protein>
<proteinExistence type="predicted"/>
<dbReference type="SUPFAM" id="SSF56112">
    <property type="entry name" value="Protein kinase-like (PK-like)"/>
    <property type="match status" value="1"/>
</dbReference>
<dbReference type="AlphaFoldDB" id="A0AA88RM22"/>
<evidence type="ECO:0000313" key="2">
    <source>
        <dbReference type="EMBL" id="KAK2976555.1"/>
    </source>
</evidence>
<name>A0AA88RM22_9ASTE</name>
<sequence length="123" mass="13777">MLSILIKSSECLATRNFSWQHPTFYLGSLEEKLHGDRRHEITFSWAIRYEVALGVAAAVDYLHNGAGESIIHRDVKSSNILLTDAFGAQVFCHPLVNLPYGCLALLTMWIAPMLQEPSGEDLF</sequence>
<dbReference type="Pfam" id="PF07714">
    <property type="entry name" value="PK_Tyr_Ser-Thr"/>
    <property type="match status" value="1"/>
</dbReference>
<keyword evidence="3" id="KW-1185">Reference proteome</keyword>
<accession>A0AA88RM22</accession>
<dbReference type="PANTHER" id="PTHR47987:SF11">
    <property type="entry name" value="RECEPTOR-LIKE CYTOSOLIC SERINE_THREONINE-PROTEIN KINASE RBK1 ISOFORM X1"/>
    <property type="match status" value="1"/>
</dbReference>